<evidence type="ECO:0000256" key="2">
    <source>
        <dbReference type="ARBA" id="ARBA00022857"/>
    </source>
</evidence>
<name>A0ABR4FZC2_9EURO</name>
<dbReference type="InterPro" id="IPR020904">
    <property type="entry name" value="Sc_DH/Rdtase_CS"/>
</dbReference>
<dbReference type="InterPro" id="IPR047122">
    <property type="entry name" value="Trans-enoyl_RdTase-like"/>
</dbReference>
<keyword evidence="2" id="KW-0521">NADP</keyword>
<dbReference type="Proteomes" id="UP001610563">
    <property type="component" value="Unassembled WGS sequence"/>
</dbReference>
<feature type="domain" description="Enoyl reductase (ER)" evidence="4">
    <location>
        <begin position="9"/>
        <end position="338"/>
    </location>
</feature>
<evidence type="ECO:0000313" key="5">
    <source>
        <dbReference type="EMBL" id="KAL2788609.1"/>
    </source>
</evidence>
<dbReference type="Pfam" id="PF00106">
    <property type="entry name" value="adh_short"/>
    <property type="match status" value="1"/>
</dbReference>
<protein>
    <recommendedName>
        <fullName evidence="4">Enoyl reductase (ER) domain-containing protein</fullName>
    </recommendedName>
</protein>
<comment type="similarity">
    <text evidence="1">Belongs to the zinc-containing alcohol dehydrogenase family.</text>
</comment>
<dbReference type="Gene3D" id="3.90.180.10">
    <property type="entry name" value="Medium-chain alcohol dehydrogenases, catalytic domain"/>
    <property type="match status" value="1"/>
</dbReference>
<dbReference type="InterPro" id="IPR013149">
    <property type="entry name" value="ADH-like_C"/>
</dbReference>
<dbReference type="SUPFAM" id="SSF50129">
    <property type="entry name" value="GroES-like"/>
    <property type="match status" value="1"/>
</dbReference>
<comment type="caution">
    <text evidence="5">The sequence shown here is derived from an EMBL/GenBank/DDBJ whole genome shotgun (WGS) entry which is preliminary data.</text>
</comment>
<dbReference type="InterPro" id="IPR036291">
    <property type="entry name" value="NAD(P)-bd_dom_sf"/>
</dbReference>
<dbReference type="InterPro" id="IPR011032">
    <property type="entry name" value="GroES-like_sf"/>
</dbReference>
<dbReference type="PANTHER" id="PTHR45348">
    <property type="entry name" value="HYPOTHETICAL OXIDOREDUCTASE (EUROFUNG)"/>
    <property type="match status" value="1"/>
</dbReference>
<sequence length="595" mass="65412">MPQKAIVVTSPHKAELVTNHPIPHLRDDYILIKTVSVALNPTDWTDIDDFDTPGLLVGCDYAGIVEAVGKDVKKSFKKGNRVCGFAHGSNIVQPQDGAFAEYIVVKGDVQIRIPENISFQEAATFGVGVFTIGQALYQSLELALPDNPVKEAVPLLIYGGSTATGSLGIQFAKLSGYTVITTCSPSNFDFVKSLGADVVFDYRDPGSAAEIRKYTNNNLKLVFDTIAIETSAAYCDQALSTDGGEYASLLPVKVARENVNDRWTLAFTVTGEAFDYVPDHWPASLEDKAHAEKFATIAEKLLADGKIKGHRPSVRPGGLKGVFDGLQLMREGKKVLIVGATSGIGKGLASKFAENNVSLIVSGRREQNLAEFVSQHEGQNVQSKVFDTTKLDQIPTFLSEVFTEHPDIDCVFVNPGIQRPFDFSKPETVDLSIFDNELLTNYTSAVHFTKTLLPYLQKQKKQTAVAFTTSQMALVPMMRCPNYGASKAALHHFILALRTQLKDGPGDVRVIEIFPPAVQTELHDTKHQPDLKDGHLIGMPLNEFIKNVWEQFIEGKDQIAVGSAKEIFEAFELTRQTLYDNMTAQLNVLLKQFLR</sequence>
<keyword evidence="6" id="KW-1185">Reference proteome</keyword>
<dbReference type="SUPFAM" id="SSF51735">
    <property type="entry name" value="NAD(P)-binding Rossmann-fold domains"/>
    <property type="match status" value="2"/>
</dbReference>
<dbReference type="Pfam" id="PF08240">
    <property type="entry name" value="ADH_N"/>
    <property type="match status" value="1"/>
</dbReference>
<organism evidence="5 6">
    <name type="scientific">Aspergillus keveii</name>
    <dbReference type="NCBI Taxonomy" id="714993"/>
    <lineage>
        <taxon>Eukaryota</taxon>
        <taxon>Fungi</taxon>
        <taxon>Dikarya</taxon>
        <taxon>Ascomycota</taxon>
        <taxon>Pezizomycotina</taxon>
        <taxon>Eurotiomycetes</taxon>
        <taxon>Eurotiomycetidae</taxon>
        <taxon>Eurotiales</taxon>
        <taxon>Aspergillaceae</taxon>
        <taxon>Aspergillus</taxon>
        <taxon>Aspergillus subgen. Nidulantes</taxon>
    </lineage>
</organism>
<dbReference type="InterPro" id="IPR020843">
    <property type="entry name" value="ER"/>
</dbReference>
<proteinExistence type="inferred from homology"/>
<dbReference type="EMBL" id="JBFTWV010000076">
    <property type="protein sequence ID" value="KAL2788609.1"/>
    <property type="molecule type" value="Genomic_DNA"/>
</dbReference>
<dbReference type="CDD" id="cd08249">
    <property type="entry name" value="enoyl_reductase_like"/>
    <property type="match status" value="1"/>
</dbReference>
<evidence type="ECO:0000256" key="3">
    <source>
        <dbReference type="ARBA" id="ARBA00023002"/>
    </source>
</evidence>
<keyword evidence="3" id="KW-0560">Oxidoreductase</keyword>
<evidence type="ECO:0000313" key="6">
    <source>
        <dbReference type="Proteomes" id="UP001610563"/>
    </source>
</evidence>
<evidence type="ECO:0000256" key="1">
    <source>
        <dbReference type="ARBA" id="ARBA00008072"/>
    </source>
</evidence>
<dbReference type="InterPro" id="IPR013154">
    <property type="entry name" value="ADH-like_N"/>
</dbReference>
<dbReference type="PRINTS" id="PR00081">
    <property type="entry name" value="GDHRDH"/>
</dbReference>
<gene>
    <name evidence="5" type="ORF">BJX66DRAFT_326969</name>
</gene>
<dbReference type="Pfam" id="PF00107">
    <property type="entry name" value="ADH_zinc_N"/>
    <property type="match status" value="1"/>
</dbReference>
<dbReference type="SMART" id="SM00829">
    <property type="entry name" value="PKS_ER"/>
    <property type="match status" value="1"/>
</dbReference>
<dbReference type="Gene3D" id="3.40.50.720">
    <property type="entry name" value="NAD(P)-binding Rossmann-like Domain"/>
    <property type="match status" value="2"/>
</dbReference>
<dbReference type="PANTHER" id="PTHR45348:SF2">
    <property type="entry name" value="ZINC-TYPE ALCOHOL DEHYDROGENASE-LIKE PROTEIN C2E1P3.01"/>
    <property type="match status" value="1"/>
</dbReference>
<dbReference type="PROSITE" id="PS00061">
    <property type="entry name" value="ADH_SHORT"/>
    <property type="match status" value="1"/>
</dbReference>
<reference evidence="5 6" key="1">
    <citation type="submission" date="2024-07" db="EMBL/GenBank/DDBJ databases">
        <title>Section-level genome sequencing and comparative genomics of Aspergillus sections Usti and Cavernicolus.</title>
        <authorList>
            <consortium name="Lawrence Berkeley National Laboratory"/>
            <person name="Nybo J.L."/>
            <person name="Vesth T.C."/>
            <person name="Theobald S."/>
            <person name="Frisvad J.C."/>
            <person name="Larsen T.O."/>
            <person name="Kjaerboelling I."/>
            <person name="Rothschild-Mancinelli K."/>
            <person name="Lyhne E.K."/>
            <person name="Kogle M.E."/>
            <person name="Barry K."/>
            <person name="Clum A."/>
            <person name="Na H."/>
            <person name="Ledsgaard L."/>
            <person name="Lin J."/>
            <person name="Lipzen A."/>
            <person name="Kuo A."/>
            <person name="Riley R."/>
            <person name="Mondo S."/>
            <person name="Labutti K."/>
            <person name="Haridas S."/>
            <person name="Pangalinan J."/>
            <person name="Salamov A.A."/>
            <person name="Simmons B.A."/>
            <person name="Magnuson J.K."/>
            <person name="Chen J."/>
            <person name="Drula E."/>
            <person name="Henrissat B."/>
            <person name="Wiebenga A."/>
            <person name="Lubbers R.J."/>
            <person name="Gomes A.C."/>
            <person name="Makela M.R."/>
            <person name="Stajich J."/>
            <person name="Grigoriev I.V."/>
            <person name="Mortensen U.H."/>
            <person name="De Vries R.P."/>
            <person name="Baker S.E."/>
            <person name="Andersen M.R."/>
        </authorList>
    </citation>
    <scope>NUCLEOTIDE SEQUENCE [LARGE SCALE GENOMIC DNA]</scope>
    <source>
        <strain evidence="5 6">CBS 209.92</strain>
    </source>
</reference>
<dbReference type="InterPro" id="IPR002347">
    <property type="entry name" value="SDR_fam"/>
</dbReference>
<accession>A0ABR4FZC2</accession>
<evidence type="ECO:0000259" key="4">
    <source>
        <dbReference type="SMART" id="SM00829"/>
    </source>
</evidence>